<sequence length="127" mass="13611">MCGMRSAGARMRNHLTDGSIYLVRAARTQNARTDLTVTIGALIAFAFVIGIMSAVQRSTDGMLAVFAWCAAATLGLYGLSTVLRSLFGFAPWPDIRRLKPPGGRREVGAAKAALTLAPEEAARIRFL</sequence>
<keyword evidence="1" id="KW-0472">Membrane</keyword>
<dbReference type="AlphaFoldDB" id="A0ABD7LCZ8"/>
<organism evidence="2 3">
    <name type="scientific">Burkholderia multivorans</name>
    <dbReference type="NCBI Taxonomy" id="87883"/>
    <lineage>
        <taxon>Bacteria</taxon>
        <taxon>Pseudomonadati</taxon>
        <taxon>Pseudomonadota</taxon>
        <taxon>Betaproteobacteria</taxon>
        <taxon>Burkholderiales</taxon>
        <taxon>Burkholderiaceae</taxon>
        <taxon>Burkholderia</taxon>
        <taxon>Burkholderia cepacia complex</taxon>
    </lineage>
</organism>
<proteinExistence type="predicted"/>
<dbReference type="EMBL" id="FKJW01000005">
    <property type="protein sequence ID" value="SAK01802.1"/>
    <property type="molecule type" value="Genomic_DNA"/>
</dbReference>
<protein>
    <submittedName>
        <fullName evidence="2">Uncharacterized protein</fullName>
    </submittedName>
</protein>
<comment type="caution">
    <text evidence="2">The sequence shown here is derived from an EMBL/GenBank/DDBJ whole genome shotgun (WGS) entry which is preliminary data.</text>
</comment>
<evidence type="ECO:0000256" key="1">
    <source>
        <dbReference type="SAM" id="Phobius"/>
    </source>
</evidence>
<evidence type="ECO:0000313" key="2">
    <source>
        <dbReference type="EMBL" id="SAK01802.1"/>
    </source>
</evidence>
<feature type="transmembrane region" description="Helical" evidence="1">
    <location>
        <begin position="35"/>
        <end position="55"/>
    </location>
</feature>
<dbReference type="Proteomes" id="UP000196218">
    <property type="component" value="Unassembled WGS sequence"/>
</dbReference>
<accession>A0ABD7LCZ8</accession>
<gene>
    <name evidence="2" type="ORF">UA18_05263</name>
</gene>
<feature type="transmembrane region" description="Helical" evidence="1">
    <location>
        <begin position="61"/>
        <end position="87"/>
    </location>
</feature>
<name>A0ABD7LCZ8_9BURK</name>
<reference evidence="2 3" key="1">
    <citation type="submission" date="2016-04" db="EMBL/GenBank/DDBJ databases">
        <authorList>
            <person name="Peeters C."/>
        </authorList>
    </citation>
    <scope>NUCLEOTIDE SEQUENCE [LARGE SCALE GENOMIC DNA]</scope>
    <source>
        <strain evidence="2">LMG 29311</strain>
    </source>
</reference>
<keyword evidence="1" id="KW-0812">Transmembrane</keyword>
<keyword evidence="1" id="KW-1133">Transmembrane helix</keyword>
<evidence type="ECO:0000313" key="3">
    <source>
        <dbReference type="Proteomes" id="UP000196218"/>
    </source>
</evidence>